<feature type="transmembrane region" description="Helical" evidence="2">
    <location>
        <begin position="1081"/>
        <end position="1098"/>
    </location>
</feature>
<proteinExistence type="predicted"/>
<feature type="domain" description="F-box" evidence="3">
    <location>
        <begin position="1147"/>
        <end position="1195"/>
    </location>
</feature>
<evidence type="ECO:0000313" key="6">
    <source>
        <dbReference type="Proteomes" id="UP000332933"/>
    </source>
</evidence>
<protein>
    <submittedName>
        <fullName evidence="5">Aste57867_12710 protein</fullName>
    </submittedName>
</protein>
<dbReference type="Pfam" id="PF00646">
    <property type="entry name" value="F-box"/>
    <property type="match status" value="1"/>
</dbReference>
<dbReference type="EMBL" id="VJMH01005388">
    <property type="protein sequence ID" value="KAF0696517.1"/>
    <property type="molecule type" value="Genomic_DNA"/>
</dbReference>
<feature type="transmembrane region" description="Helical" evidence="2">
    <location>
        <begin position="621"/>
        <end position="640"/>
    </location>
</feature>
<feature type="transmembrane region" description="Helical" evidence="2">
    <location>
        <begin position="431"/>
        <end position="452"/>
    </location>
</feature>
<feature type="transmembrane region" description="Helical" evidence="2">
    <location>
        <begin position="1028"/>
        <end position="1052"/>
    </location>
</feature>
<evidence type="ECO:0000259" key="3">
    <source>
        <dbReference type="PROSITE" id="PS50181"/>
    </source>
</evidence>
<organism evidence="5 6">
    <name type="scientific">Aphanomyces stellatus</name>
    <dbReference type="NCBI Taxonomy" id="120398"/>
    <lineage>
        <taxon>Eukaryota</taxon>
        <taxon>Sar</taxon>
        <taxon>Stramenopiles</taxon>
        <taxon>Oomycota</taxon>
        <taxon>Saprolegniomycetes</taxon>
        <taxon>Saprolegniales</taxon>
        <taxon>Verrucalvaceae</taxon>
        <taxon>Aphanomyces</taxon>
    </lineage>
</organism>
<evidence type="ECO:0000313" key="4">
    <source>
        <dbReference type="EMBL" id="KAF0696517.1"/>
    </source>
</evidence>
<gene>
    <name evidence="5" type="primary">Aste57867_12710</name>
    <name evidence="4" type="ORF">As57867_012662</name>
    <name evidence="5" type="ORF">ASTE57867_12710</name>
</gene>
<evidence type="ECO:0000256" key="2">
    <source>
        <dbReference type="SAM" id="Phobius"/>
    </source>
</evidence>
<feature type="transmembrane region" description="Helical" evidence="2">
    <location>
        <begin position="1001"/>
        <end position="1022"/>
    </location>
</feature>
<feature type="transmembrane region" description="Helical" evidence="2">
    <location>
        <begin position="1346"/>
        <end position="1365"/>
    </location>
</feature>
<feature type="transmembrane region" description="Helical" evidence="2">
    <location>
        <begin position="216"/>
        <end position="239"/>
    </location>
</feature>
<feature type="transmembrane region" description="Helical" evidence="2">
    <location>
        <begin position="366"/>
        <end position="386"/>
    </location>
</feature>
<feature type="transmembrane region" description="Helical" evidence="2">
    <location>
        <begin position="141"/>
        <end position="162"/>
    </location>
</feature>
<dbReference type="EMBL" id="CAADRA010005409">
    <property type="protein sequence ID" value="VFT89560.1"/>
    <property type="molecule type" value="Genomic_DNA"/>
</dbReference>
<feature type="transmembrane region" description="Helical" evidence="2">
    <location>
        <begin position="291"/>
        <end position="314"/>
    </location>
</feature>
<feature type="transmembrane region" description="Helical" evidence="2">
    <location>
        <begin position="896"/>
        <end position="917"/>
    </location>
</feature>
<feature type="compositionally biased region" description="Basic and acidic residues" evidence="1">
    <location>
        <begin position="1"/>
        <end position="15"/>
    </location>
</feature>
<keyword evidence="2" id="KW-1133">Transmembrane helix</keyword>
<reference evidence="4" key="2">
    <citation type="submission" date="2019-06" db="EMBL/GenBank/DDBJ databases">
        <title>Genomics analysis of Aphanomyces spp. identifies a new class of oomycete effector associated with host adaptation.</title>
        <authorList>
            <person name="Gaulin E."/>
        </authorList>
    </citation>
    <scope>NUCLEOTIDE SEQUENCE</scope>
    <source>
        <strain evidence="4">CBS 578.67</strain>
    </source>
</reference>
<evidence type="ECO:0000256" key="1">
    <source>
        <dbReference type="SAM" id="MobiDB-lite"/>
    </source>
</evidence>
<evidence type="ECO:0000313" key="5">
    <source>
        <dbReference type="EMBL" id="VFT89560.1"/>
    </source>
</evidence>
<feature type="transmembrane region" description="Helical" evidence="2">
    <location>
        <begin position="689"/>
        <end position="710"/>
    </location>
</feature>
<feature type="transmembrane region" description="Helical" evidence="2">
    <location>
        <begin position="108"/>
        <end position="129"/>
    </location>
</feature>
<feature type="region of interest" description="Disordered" evidence="1">
    <location>
        <begin position="1"/>
        <end position="47"/>
    </location>
</feature>
<sequence>MIRRRTFTEPRDRSWRLHRATPNDEDDDDGRESSSSSNNDDDDDRGAALGCDPIDVSSYRDEHIPKTTALGEVLMTFASTTISTPRVRSSPPPVRSVVWTWIGRSPPWYVHMIVATCVLLAWWFAMLSLHAALSTRVVQCGTIVGLLGCSALVYLSCAWVLMRIPVTADLGYKLWWRLLTANPDKDDDAAVRSFLESCTWVAVVLGTYAAYQSPSLAVVVGGISGMWVVAVGDFLMVYIRVHSDFLEDDEQPLSLKYTVTTVCLGYILLGLLRLGYAFVSNGDDMDHPSMALEYLLTILVGVSLIVTSELLMLYGPTRHAGIVLQSRVVNAKANWMSHPLRSLLELCFVFGVTIALHDIYDNVVYALQLGTLLTTVAILCGDYLLYPTTTTTSTTARPADLSLPQDHWIKVLPLVCLGALMLYTVGRILHLHILLLLPVANVVVLAILAKLFRMHVLWHRLAALPHHVATHPCRSALELLLHVGFHSLLRPQLPAWAHVTACVVFDAGLVTAQTLGPRLWDAIFAVRYASTWTVQLQLQPSQRRTFSDLALAQPPIWSIDNANVLPPGPHTPPSTPTSDVPRYELPLCVLVNFAIVALCPMAGMRYGCLLLLRIAGTGPSLVLALFLSLCAGTWVGLVTSSSHAKFRFLRRLVVCSLQQQCVLHPLQVFVQVAICLGVLIGSYVLSGVWVYSFVLAGCSVVGVVAGGHYVVRRFSSPTNDHLHATCAMVFFLALLTYALVLCLWCIYFHIDRLEVAFCLATLSGVVFVASSELFIMWEPTRVAGYILQTRVTHCVHNWQIEPLRSFLEVFVWISVTYGTFALYQDVLVALHLGTFSGIVVTLAGEVFRNRWRFHQPVNVNQRPKVLPLLLFFAYVGAGTFQWIFEHLRSLEVTVVLATVAGIVFLCVADVLAMWQPTRWAGVILQDRFLNAGEHWQRYPVRSFVEVGCFLGVIYGSHAIYGDLSVAVQCGTLSGMLVTLIGERLKSHNQIRYGNKHPQSQILPFPIISVLGFVGCVAFNSIYTHLRSIEMAFVLATTSGVAFILLGDVFVFWPPTRYVGLILQDRILQYTRLSFWHYSWRCWWELLLCTVALYVSYGYLWRGDLLVAIQVCTFTGILACVVDERIWESIQQYEQTLGQQGCWHAQDQSALLSMPYEVLFETARFMTPEELLVTRTTCHKINNLLRAESKRFWLHAALRRQFGLSHQRGTPNPYRSLIYEAYKAVMPKIFGPREPASVLTAQIARNRALKWVFINADWIRRQNMPRRNSGDRFIELEPSDCGFEVFRHMPDKDLLGIHVQHNQMLETTKLTVPSRVYGKIQADPFSFVVSETLYEVEEFSSWHLCNVLFVAMAVVCLGQAAAEFAFGHM</sequence>
<keyword evidence="6" id="KW-1185">Reference proteome</keyword>
<dbReference type="InterPro" id="IPR001810">
    <property type="entry name" value="F-box_dom"/>
</dbReference>
<keyword evidence="2" id="KW-0812">Transmembrane</keyword>
<reference evidence="5 6" key="1">
    <citation type="submission" date="2019-03" db="EMBL/GenBank/DDBJ databases">
        <authorList>
            <person name="Gaulin E."/>
            <person name="Dumas B."/>
        </authorList>
    </citation>
    <scope>NUCLEOTIDE SEQUENCE [LARGE SCALE GENOMIC DNA]</scope>
    <source>
        <strain evidence="5">CBS 568.67</strain>
    </source>
</reference>
<feature type="transmembrane region" description="Helical" evidence="2">
    <location>
        <begin position="829"/>
        <end position="847"/>
    </location>
</feature>
<feature type="transmembrane region" description="Helical" evidence="2">
    <location>
        <begin position="259"/>
        <end position="279"/>
    </location>
</feature>
<dbReference type="OrthoDB" id="162437at2759"/>
<feature type="transmembrane region" description="Helical" evidence="2">
    <location>
        <begin position="661"/>
        <end position="683"/>
    </location>
</feature>
<feature type="transmembrane region" description="Helical" evidence="2">
    <location>
        <begin position="756"/>
        <end position="777"/>
    </location>
</feature>
<dbReference type="PROSITE" id="PS50181">
    <property type="entry name" value="FBOX"/>
    <property type="match status" value="1"/>
</dbReference>
<feature type="transmembrane region" description="Helical" evidence="2">
    <location>
        <begin position="722"/>
        <end position="750"/>
    </location>
</feature>
<keyword evidence="2" id="KW-0472">Membrane</keyword>
<feature type="transmembrane region" description="Helical" evidence="2">
    <location>
        <begin position="1104"/>
        <end position="1121"/>
    </location>
</feature>
<feature type="transmembrane region" description="Helical" evidence="2">
    <location>
        <begin position="407"/>
        <end position="425"/>
    </location>
</feature>
<accession>A0A485KWY1</accession>
<dbReference type="Proteomes" id="UP000332933">
    <property type="component" value="Unassembled WGS sequence"/>
</dbReference>
<feature type="transmembrane region" description="Helical" evidence="2">
    <location>
        <begin position="868"/>
        <end position="884"/>
    </location>
</feature>
<name>A0A485KWY1_9STRA</name>